<sequence length="155" mass="18557">MRFGKFLIIILFFALINSCKNTTLYYKIPVTEQVMTIYSPFCRDYAYVCIGTSKLLEIDSMDFKISKDETTEISLIFSKQKSDTIYYSDRWDDISLINKKKRYKRIKWHDSRFYFKEKKTNRYVISPNYIEVVIKDNATFVVFQSNKSYSILKTI</sequence>
<organism evidence="1 2">
    <name type="scientific">Prevotella pallens</name>
    <dbReference type="NCBI Taxonomy" id="60133"/>
    <lineage>
        <taxon>Bacteria</taxon>
        <taxon>Pseudomonadati</taxon>
        <taxon>Bacteroidota</taxon>
        <taxon>Bacteroidia</taxon>
        <taxon>Bacteroidales</taxon>
        <taxon>Prevotellaceae</taxon>
        <taxon>Prevotella</taxon>
    </lineage>
</organism>
<gene>
    <name evidence="1" type="ORF">NCTC13043_02183</name>
</gene>
<name>A0A379G9P0_9BACT</name>
<protein>
    <recommendedName>
        <fullName evidence="3">Lipoprotein</fullName>
    </recommendedName>
</protein>
<evidence type="ECO:0000313" key="2">
    <source>
        <dbReference type="Proteomes" id="UP000254235"/>
    </source>
</evidence>
<dbReference type="AlphaFoldDB" id="A0A379G9P0"/>
<dbReference type="EMBL" id="UGTP01000003">
    <property type="protein sequence ID" value="SUC37687.1"/>
    <property type="molecule type" value="Genomic_DNA"/>
</dbReference>
<evidence type="ECO:0000313" key="1">
    <source>
        <dbReference type="EMBL" id="SUC37687.1"/>
    </source>
</evidence>
<accession>A0A379G9P0</accession>
<reference evidence="1 2" key="1">
    <citation type="submission" date="2018-06" db="EMBL/GenBank/DDBJ databases">
        <authorList>
            <consortium name="Pathogen Informatics"/>
            <person name="Doyle S."/>
        </authorList>
    </citation>
    <scope>NUCLEOTIDE SEQUENCE [LARGE SCALE GENOMIC DNA]</scope>
    <source>
        <strain evidence="1 2">NCTC13043</strain>
    </source>
</reference>
<dbReference type="Proteomes" id="UP000254235">
    <property type="component" value="Unassembled WGS sequence"/>
</dbReference>
<dbReference type="OrthoDB" id="1082783at2"/>
<proteinExistence type="predicted"/>
<evidence type="ECO:0008006" key="3">
    <source>
        <dbReference type="Google" id="ProtNLM"/>
    </source>
</evidence>